<evidence type="ECO:0000313" key="4">
    <source>
        <dbReference type="Proteomes" id="UP000249364"/>
    </source>
</evidence>
<evidence type="ECO:0000313" key="3">
    <source>
        <dbReference type="EMBL" id="PZX45708.1"/>
    </source>
</evidence>
<feature type="compositionally biased region" description="Polar residues" evidence="1">
    <location>
        <begin position="148"/>
        <end position="179"/>
    </location>
</feature>
<reference evidence="3 4" key="1">
    <citation type="submission" date="2018-06" db="EMBL/GenBank/DDBJ databases">
        <title>Genomic Encyclopedia of Archaeal and Bacterial Type Strains, Phase II (KMG-II): from individual species to whole genera.</title>
        <authorList>
            <person name="Goeker M."/>
        </authorList>
    </citation>
    <scope>NUCLEOTIDE SEQUENCE [LARGE SCALE GENOMIC DNA]</scope>
    <source>
        <strain evidence="3 4">DSM 13087</strain>
    </source>
</reference>
<sequence>MHRKKFNKTTMSMLIAICMVPQVLPANVAADTLMFNASWGFDSPGNRSARANALDLELRKKGGFYDSFQTNILYDGNTFITYDCTGSNARATGTDSVTSSDARTSSPSTGSELALDATSRGNESDIRSSNGHGSPASEQANDGDVRSVVNSDFTNITGPLNASGGVTNQTSRTSQNNSGAVRANSEGGVGCNFFTHDQTAEKRPQP</sequence>
<dbReference type="AlphaFoldDB" id="A0A2W7QAJ4"/>
<proteinExistence type="predicted"/>
<keyword evidence="2" id="KW-0732">Signal</keyword>
<comment type="caution">
    <text evidence="3">The sequence shown here is derived from an EMBL/GenBank/DDBJ whole genome shotgun (WGS) entry which is preliminary data.</text>
</comment>
<evidence type="ECO:0000256" key="1">
    <source>
        <dbReference type="SAM" id="MobiDB-lite"/>
    </source>
</evidence>
<organism evidence="3 4">
    <name type="scientific">Roseinatronobacter thiooxidans</name>
    <dbReference type="NCBI Taxonomy" id="121821"/>
    <lineage>
        <taxon>Bacteria</taxon>
        <taxon>Pseudomonadati</taxon>
        <taxon>Pseudomonadota</taxon>
        <taxon>Alphaproteobacteria</taxon>
        <taxon>Rhodobacterales</taxon>
        <taxon>Paracoccaceae</taxon>
        <taxon>Roseinatronobacter</taxon>
    </lineage>
</organism>
<feature type="chain" id="PRO_5016159454" evidence="2">
    <location>
        <begin position="30"/>
        <end position="206"/>
    </location>
</feature>
<evidence type="ECO:0000256" key="2">
    <source>
        <dbReference type="SAM" id="SignalP"/>
    </source>
</evidence>
<dbReference type="Proteomes" id="UP000249364">
    <property type="component" value="Unassembled WGS sequence"/>
</dbReference>
<gene>
    <name evidence="3" type="ORF">LY56_01733</name>
</gene>
<feature type="signal peptide" evidence="2">
    <location>
        <begin position="1"/>
        <end position="29"/>
    </location>
</feature>
<feature type="compositionally biased region" description="Polar residues" evidence="1">
    <location>
        <begin position="127"/>
        <end position="140"/>
    </location>
</feature>
<keyword evidence="4" id="KW-1185">Reference proteome</keyword>
<dbReference type="EMBL" id="QKZQ01000006">
    <property type="protein sequence ID" value="PZX45708.1"/>
    <property type="molecule type" value="Genomic_DNA"/>
</dbReference>
<feature type="region of interest" description="Disordered" evidence="1">
    <location>
        <begin position="91"/>
        <end position="206"/>
    </location>
</feature>
<accession>A0A2W7QAJ4</accession>
<name>A0A2W7QAJ4_9RHOB</name>
<dbReference type="STRING" id="121821.GCA_001870675_01143"/>
<feature type="compositionally biased region" description="Polar residues" evidence="1">
    <location>
        <begin position="91"/>
        <end position="111"/>
    </location>
</feature>
<protein>
    <submittedName>
        <fullName evidence="3">Uncharacterized protein</fullName>
    </submittedName>
</protein>